<keyword evidence="9" id="KW-1185">Reference proteome</keyword>
<evidence type="ECO:0000256" key="2">
    <source>
        <dbReference type="ARBA" id="ARBA00023015"/>
    </source>
</evidence>
<dbReference type="Proteomes" id="UP000186795">
    <property type="component" value="Unassembled WGS sequence"/>
</dbReference>
<dbReference type="EMBL" id="FTOD01000013">
    <property type="protein sequence ID" value="SIT10841.1"/>
    <property type="molecule type" value="Genomic_DNA"/>
</dbReference>
<dbReference type="GO" id="GO:0003677">
    <property type="term" value="F:DNA binding"/>
    <property type="evidence" value="ECO:0007669"/>
    <property type="project" value="UniProtKB-KW"/>
</dbReference>
<evidence type="ECO:0000313" key="8">
    <source>
        <dbReference type="EMBL" id="SIT10841.1"/>
    </source>
</evidence>
<evidence type="ECO:0000313" key="9">
    <source>
        <dbReference type="Proteomes" id="UP000186795"/>
    </source>
</evidence>
<sequence length="163" mass="19224">MGLEELYREIQPGIYAFFYLKTMDREVAEDLTQEIFYQAVKGFQSYSGQSTIQTWVFAIAKNLWKKHIRSKRYKDRLQDRVRSEEGTAISAEEQYIQKEQSDQLLQKINQLDAHSKEVVTYRVYGELSFREIGLLMGKSENYARVTFHRAKLKLQRGWEGSHG</sequence>
<evidence type="ECO:0000256" key="1">
    <source>
        <dbReference type="ARBA" id="ARBA00010641"/>
    </source>
</evidence>
<gene>
    <name evidence="8" type="ORF">SAMN05421790_1132</name>
</gene>
<keyword evidence="2" id="KW-0805">Transcription regulation</keyword>
<dbReference type="InterPro" id="IPR013324">
    <property type="entry name" value="RNA_pol_sigma_r3/r4-like"/>
</dbReference>
<dbReference type="RefSeq" id="WP_076526139.1">
    <property type="nucleotide sequence ID" value="NZ_CP048103.1"/>
</dbReference>
<comment type="similarity">
    <text evidence="1">Belongs to the sigma-70 factor family. ECF subfamily.</text>
</comment>
<evidence type="ECO:0000256" key="5">
    <source>
        <dbReference type="ARBA" id="ARBA00023163"/>
    </source>
</evidence>
<dbReference type="InterPro" id="IPR039425">
    <property type="entry name" value="RNA_pol_sigma-70-like"/>
</dbReference>
<evidence type="ECO:0000259" key="6">
    <source>
        <dbReference type="Pfam" id="PF04542"/>
    </source>
</evidence>
<feature type="domain" description="RNA polymerase sigma factor 70 region 4 type 2" evidence="7">
    <location>
        <begin position="102"/>
        <end position="154"/>
    </location>
</feature>
<evidence type="ECO:0000259" key="7">
    <source>
        <dbReference type="Pfam" id="PF08281"/>
    </source>
</evidence>
<proteinExistence type="inferred from homology"/>
<name>A0A1N7PJS6_9BACL</name>
<protein>
    <submittedName>
        <fullName evidence="8">RNA polymerase sigma-70 factor, ECF subfamily</fullName>
    </submittedName>
</protein>
<dbReference type="GO" id="GO:0016987">
    <property type="term" value="F:sigma factor activity"/>
    <property type="evidence" value="ECO:0007669"/>
    <property type="project" value="UniProtKB-KW"/>
</dbReference>
<dbReference type="CDD" id="cd06171">
    <property type="entry name" value="Sigma70_r4"/>
    <property type="match status" value="1"/>
</dbReference>
<dbReference type="OrthoDB" id="9795666at2"/>
<dbReference type="SUPFAM" id="SSF88946">
    <property type="entry name" value="Sigma2 domain of RNA polymerase sigma factors"/>
    <property type="match status" value="1"/>
</dbReference>
<organism evidence="8 9">
    <name type="scientific">Kroppenstedtia eburnea</name>
    <dbReference type="NCBI Taxonomy" id="714067"/>
    <lineage>
        <taxon>Bacteria</taxon>
        <taxon>Bacillati</taxon>
        <taxon>Bacillota</taxon>
        <taxon>Bacilli</taxon>
        <taxon>Bacillales</taxon>
        <taxon>Thermoactinomycetaceae</taxon>
        <taxon>Kroppenstedtia</taxon>
    </lineage>
</organism>
<dbReference type="InterPro" id="IPR036388">
    <property type="entry name" value="WH-like_DNA-bd_sf"/>
</dbReference>
<feature type="domain" description="RNA polymerase sigma-70 region 2" evidence="6">
    <location>
        <begin position="6"/>
        <end position="72"/>
    </location>
</feature>
<evidence type="ECO:0000256" key="4">
    <source>
        <dbReference type="ARBA" id="ARBA00023125"/>
    </source>
</evidence>
<evidence type="ECO:0000256" key="3">
    <source>
        <dbReference type="ARBA" id="ARBA00023082"/>
    </source>
</evidence>
<dbReference type="Gene3D" id="1.10.1740.10">
    <property type="match status" value="1"/>
</dbReference>
<dbReference type="NCBIfam" id="TIGR02937">
    <property type="entry name" value="sigma70-ECF"/>
    <property type="match status" value="1"/>
</dbReference>
<dbReference type="InterPro" id="IPR013325">
    <property type="entry name" value="RNA_pol_sigma_r2"/>
</dbReference>
<accession>A0A1N7PJS6</accession>
<dbReference type="AlphaFoldDB" id="A0A1N7PJS6"/>
<dbReference type="SUPFAM" id="SSF88659">
    <property type="entry name" value="Sigma3 and sigma4 domains of RNA polymerase sigma factors"/>
    <property type="match status" value="1"/>
</dbReference>
<dbReference type="Pfam" id="PF04542">
    <property type="entry name" value="Sigma70_r2"/>
    <property type="match status" value="1"/>
</dbReference>
<dbReference type="GO" id="GO:0006352">
    <property type="term" value="P:DNA-templated transcription initiation"/>
    <property type="evidence" value="ECO:0007669"/>
    <property type="project" value="InterPro"/>
</dbReference>
<dbReference type="InterPro" id="IPR014284">
    <property type="entry name" value="RNA_pol_sigma-70_dom"/>
</dbReference>
<dbReference type="Pfam" id="PF08281">
    <property type="entry name" value="Sigma70_r4_2"/>
    <property type="match status" value="1"/>
</dbReference>
<reference evidence="9" key="1">
    <citation type="submission" date="2017-01" db="EMBL/GenBank/DDBJ databases">
        <authorList>
            <person name="Varghese N."/>
            <person name="Submissions S."/>
        </authorList>
    </citation>
    <scope>NUCLEOTIDE SEQUENCE [LARGE SCALE GENOMIC DNA]</scope>
    <source>
        <strain evidence="9">DSM 45196</strain>
    </source>
</reference>
<keyword evidence="4" id="KW-0238">DNA-binding</keyword>
<dbReference type="Gene3D" id="1.10.10.10">
    <property type="entry name" value="Winged helix-like DNA-binding domain superfamily/Winged helix DNA-binding domain"/>
    <property type="match status" value="1"/>
</dbReference>
<dbReference type="PANTHER" id="PTHR43133:SF52">
    <property type="entry name" value="ECF RNA POLYMERASE SIGMA FACTOR SIGL"/>
    <property type="match status" value="1"/>
</dbReference>
<keyword evidence="3" id="KW-0731">Sigma factor</keyword>
<keyword evidence="5" id="KW-0804">Transcription</keyword>
<dbReference type="InterPro" id="IPR007627">
    <property type="entry name" value="RNA_pol_sigma70_r2"/>
</dbReference>
<dbReference type="InterPro" id="IPR013249">
    <property type="entry name" value="RNA_pol_sigma70_r4_t2"/>
</dbReference>
<dbReference type="PANTHER" id="PTHR43133">
    <property type="entry name" value="RNA POLYMERASE ECF-TYPE SIGMA FACTO"/>
    <property type="match status" value="1"/>
</dbReference>